<reference evidence="2 3" key="1">
    <citation type="submission" date="2017-08" db="EMBL/GenBank/DDBJ databases">
        <title>Infants hospitalized years apart are colonized by the same room-sourced microbial strains.</title>
        <authorList>
            <person name="Brooks B."/>
            <person name="Olm M.R."/>
            <person name="Firek B.A."/>
            <person name="Baker R."/>
            <person name="Thomas B.C."/>
            <person name="Morowitz M.J."/>
            <person name="Banfield J.F."/>
        </authorList>
    </citation>
    <scope>NUCLEOTIDE SEQUENCE [LARGE SCALE GENOMIC DNA]</scope>
    <source>
        <strain evidence="2">S2_005_002_R2_33</strain>
    </source>
</reference>
<dbReference type="GO" id="GO:0006259">
    <property type="term" value="P:DNA metabolic process"/>
    <property type="evidence" value="ECO:0007669"/>
    <property type="project" value="UniProtKB-ARBA"/>
</dbReference>
<dbReference type="SUPFAM" id="SSF53098">
    <property type="entry name" value="Ribonuclease H-like"/>
    <property type="match status" value="1"/>
</dbReference>
<dbReference type="EMBL" id="QFPX01000019">
    <property type="protein sequence ID" value="PZQ53076.1"/>
    <property type="molecule type" value="Genomic_DNA"/>
</dbReference>
<sequence length="170" mass="19041">MAQNEPILIDFEASCLPEYGLSFPIEVAAARIDGQSRAWLIRPLPVWKTWDWSEEAEALHGISIATLESEGLPPEQVLSELTAFVGLREPYSDADLDQYWLETLCQGIGTRLPFAIRFLGEWMAARGCTRPEVDAALEEARIRLPQAHLARADAKRLALVVRLLMENEPA</sequence>
<organism evidence="2 3">
    <name type="scientific">Novosphingobium pentaromativorans</name>
    <dbReference type="NCBI Taxonomy" id="205844"/>
    <lineage>
        <taxon>Bacteria</taxon>
        <taxon>Pseudomonadati</taxon>
        <taxon>Pseudomonadota</taxon>
        <taxon>Alphaproteobacteria</taxon>
        <taxon>Sphingomonadales</taxon>
        <taxon>Sphingomonadaceae</taxon>
        <taxon>Novosphingobium</taxon>
    </lineage>
</organism>
<dbReference type="Gene3D" id="3.30.420.10">
    <property type="entry name" value="Ribonuclease H-like superfamily/Ribonuclease H"/>
    <property type="match status" value="1"/>
</dbReference>
<evidence type="ECO:0000313" key="3">
    <source>
        <dbReference type="Proteomes" id="UP000249082"/>
    </source>
</evidence>
<accession>A0A2W5NHX0</accession>
<dbReference type="InterPro" id="IPR012337">
    <property type="entry name" value="RNaseH-like_sf"/>
</dbReference>
<name>A0A2W5NHX0_9SPHN</name>
<proteinExistence type="predicted"/>
<evidence type="ECO:0000259" key="1">
    <source>
        <dbReference type="SMART" id="SM00479"/>
    </source>
</evidence>
<feature type="domain" description="Exonuclease" evidence="1">
    <location>
        <begin position="5"/>
        <end position="170"/>
    </location>
</feature>
<protein>
    <recommendedName>
        <fullName evidence="1">Exonuclease domain-containing protein</fullName>
    </recommendedName>
</protein>
<dbReference type="AlphaFoldDB" id="A0A2W5NHX0"/>
<comment type="caution">
    <text evidence="2">The sequence shown here is derived from an EMBL/GenBank/DDBJ whole genome shotgun (WGS) entry which is preliminary data.</text>
</comment>
<dbReference type="GO" id="GO:0003676">
    <property type="term" value="F:nucleic acid binding"/>
    <property type="evidence" value="ECO:0007669"/>
    <property type="project" value="InterPro"/>
</dbReference>
<dbReference type="Proteomes" id="UP000249082">
    <property type="component" value="Unassembled WGS sequence"/>
</dbReference>
<dbReference type="InterPro" id="IPR013520">
    <property type="entry name" value="Ribonucl_H"/>
</dbReference>
<gene>
    <name evidence="2" type="ORF">DI555_17905</name>
</gene>
<dbReference type="GO" id="GO:0004527">
    <property type="term" value="F:exonuclease activity"/>
    <property type="evidence" value="ECO:0007669"/>
    <property type="project" value="UniProtKB-ARBA"/>
</dbReference>
<dbReference type="SMART" id="SM00479">
    <property type="entry name" value="EXOIII"/>
    <property type="match status" value="1"/>
</dbReference>
<evidence type="ECO:0000313" key="2">
    <source>
        <dbReference type="EMBL" id="PZQ53076.1"/>
    </source>
</evidence>
<dbReference type="InterPro" id="IPR036397">
    <property type="entry name" value="RNaseH_sf"/>
</dbReference>